<keyword evidence="3" id="KW-0460">Magnesium</keyword>
<dbReference type="SUPFAM" id="SSF53448">
    <property type="entry name" value="Nucleotide-diphospho-sugar transferases"/>
    <property type="match status" value="1"/>
</dbReference>
<evidence type="ECO:0000313" key="6">
    <source>
        <dbReference type="Proteomes" id="UP001596353"/>
    </source>
</evidence>
<dbReference type="CDD" id="cd06422">
    <property type="entry name" value="NTP_transferase_like_1"/>
    <property type="match status" value="1"/>
</dbReference>
<keyword evidence="2" id="KW-0548">Nucleotidyltransferase</keyword>
<dbReference type="InterPro" id="IPR029044">
    <property type="entry name" value="Nucleotide-diphossugar_trans"/>
</dbReference>
<keyword evidence="1" id="KW-0808">Transferase</keyword>
<dbReference type="InterPro" id="IPR050065">
    <property type="entry name" value="GlmU-like"/>
</dbReference>
<dbReference type="Pfam" id="PF12804">
    <property type="entry name" value="NTP_transf_3"/>
    <property type="match status" value="1"/>
</dbReference>
<feature type="domain" description="MobA-like NTP transferase" evidence="4">
    <location>
        <begin position="8"/>
        <end position="132"/>
    </location>
</feature>
<dbReference type="PANTHER" id="PTHR43584">
    <property type="entry name" value="NUCLEOTIDYL TRANSFERASE"/>
    <property type="match status" value="1"/>
</dbReference>
<evidence type="ECO:0000256" key="2">
    <source>
        <dbReference type="ARBA" id="ARBA00022695"/>
    </source>
</evidence>
<proteinExistence type="predicted"/>
<dbReference type="EMBL" id="JBHSWG010000002">
    <property type="protein sequence ID" value="MFC6761378.1"/>
    <property type="molecule type" value="Genomic_DNA"/>
</dbReference>
<accession>A0ABW2B9B4</accession>
<reference evidence="6" key="1">
    <citation type="journal article" date="2019" name="Int. J. Syst. Evol. Microbiol.">
        <title>The Global Catalogue of Microorganisms (GCM) 10K type strain sequencing project: providing services to taxonomists for standard genome sequencing and annotation.</title>
        <authorList>
            <consortium name="The Broad Institute Genomics Platform"/>
            <consortium name="The Broad Institute Genome Sequencing Center for Infectious Disease"/>
            <person name="Wu L."/>
            <person name="Ma J."/>
        </authorList>
    </citation>
    <scope>NUCLEOTIDE SEQUENCE [LARGE SCALE GENOMIC DNA]</scope>
    <source>
        <strain evidence="6">CCUG 66188</strain>
    </source>
</reference>
<keyword evidence="6" id="KW-1185">Reference proteome</keyword>
<gene>
    <name evidence="5" type="ORF">ACFQFQ_21095</name>
</gene>
<sequence>MSPLPLMLFAAGFGTRMKPLTDDRPKPLIEVAGKPLVDHALDLAQEADCTPIVANLHYRAEQLEHHLAGTGVVTLVERPDILDTGGGLRNALGVLGGDTVVTMNTDAIWSGPNPIDLLQRAWEPDRMDALLICIELARATGYDGTGDFTLGPDGRLIRGPGVLYGGVQIIKTELLHDIPENVFSLNLLWNMMLDSKRLFGLSYPGFWCDVGHPAGIAQAEEMLVSQCLNQQVNRGSSGWHPASISRPD</sequence>
<evidence type="ECO:0000259" key="4">
    <source>
        <dbReference type="Pfam" id="PF12804"/>
    </source>
</evidence>
<evidence type="ECO:0000313" key="5">
    <source>
        <dbReference type="EMBL" id="MFC6761378.1"/>
    </source>
</evidence>
<name>A0ABW2B9B4_9RHOB</name>
<organism evidence="5 6">
    <name type="scientific">Sulfitobacter porphyrae</name>
    <dbReference type="NCBI Taxonomy" id="1246864"/>
    <lineage>
        <taxon>Bacteria</taxon>
        <taxon>Pseudomonadati</taxon>
        <taxon>Pseudomonadota</taxon>
        <taxon>Alphaproteobacteria</taxon>
        <taxon>Rhodobacterales</taxon>
        <taxon>Roseobacteraceae</taxon>
        <taxon>Sulfitobacter</taxon>
    </lineage>
</organism>
<dbReference type="Gene3D" id="3.90.550.10">
    <property type="entry name" value="Spore Coat Polysaccharide Biosynthesis Protein SpsA, Chain A"/>
    <property type="match status" value="1"/>
</dbReference>
<protein>
    <submittedName>
        <fullName evidence="5">Nucleotidyltransferase family protein</fullName>
    </submittedName>
</protein>
<evidence type="ECO:0000256" key="3">
    <source>
        <dbReference type="ARBA" id="ARBA00022842"/>
    </source>
</evidence>
<dbReference type="InterPro" id="IPR025877">
    <property type="entry name" value="MobA-like_NTP_Trfase"/>
</dbReference>
<evidence type="ECO:0000256" key="1">
    <source>
        <dbReference type="ARBA" id="ARBA00022679"/>
    </source>
</evidence>
<dbReference type="PANTHER" id="PTHR43584:SF8">
    <property type="entry name" value="N-ACETYLMURAMATE ALPHA-1-PHOSPHATE URIDYLYLTRANSFERASE"/>
    <property type="match status" value="1"/>
</dbReference>
<dbReference type="Proteomes" id="UP001596353">
    <property type="component" value="Unassembled WGS sequence"/>
</dbReference>
<comment type="caution">
    <text evidence="5">The sequence shown here is derived from an EMBL/GenBank/DDBJ whole genome shotgun (WGS) entry which is preliminary data.</text>
</comment>